<dbReference type="PROSITE" id="PS50800">
    <property type="entry name" value="SAP"/>
    <property type="match status" value="1"/>
</dbReference>
<feature type="domain" description="SWIM-type" evidence="4">
    <location>
        <begin position="133"/>
        <end position="173"/>
    </location>
</feature>
<name>A0A6J8BAC1_MYTCO</name>
<keyword evidence="1" id="KW-0862">Zinc</keyword>
<sequence length="512" mass="59220">MASNYGSWSLPQLKEELKKRKAKLSGRKRELIERLEAYDRNQDFGGQEDLGEDFSMSLPELSKYKDMNTETEFVDFKMGAVETYLEQIDKSLDCDASNLYKEKFLKYIRVATENNIFYVKSECRAQMKMSVTYNVDVSFDCDGSIFESQCECAAGMGPNAHCKHVCCVLIALYYFSSNGEIVTEETCTQRLQTFHKSKRFKGSPIKACDLSVSAVRASNVNFDPRPRASQNTSNYQDYFRNICLNHKYGSTLPIVQLYPPANIYGVVTDHDYFEFHPEDKWLSENCISTITDEEISKIESFTSGQAKNPRWKEERCKRLQSSSFGRICKATERTDFEKLARSMTEIVDLKTVPILHGQKYEKSALSKYEQDFGRSPVNCGIYVSKSHPFIAASPDGIINDTVVEVKCPFVAKDKMISPKTIPFLLYNDGKLILNESHNYYYQVQGQMFCTNLKNCHFVVFTLQEVQYIHIKRDDIFIQNTVEKLEDFYKTYFRKAILEKFLIMINIHLNEKY</sequence>
<feature type="coiled-coil region" evidence="2">
    <location>
        <begin position="14"/>
        <end position="41"/>
    </location>
</feature>
<dbReference type="InterPro" id="IPR051703">
    <property type="entry name" value="NF-kappa-B_Signaling_Reg"/>
</dbReference>
<dbReference type="InterPro" id="IPR019080">
    <property type="entry name" value="YqaJ_viral_recombinase"/>
</dbReference>
<dbReference type="SMART" id="SM00513">
    <property type="entry name" value="SAP"/>
    <property type="match status" value="1"/>
</dbReference>
<dbReference type="PANTHER" id="PTHR46609:SF8">
    <property type="entry name" value="YQAJ VIRAL RECOMBINASE DOMAIN-CONTAINING PROTEIN"/>
    <property type="match status" value="1"/>
</dbReference>
<feature type="domain" description="SAP" evidence="3">
    <location>
        <begin position="5"/>
        <end position="39"/>
    </location>
</feature>
<evidence type="ECO:0008006" key="7">
    <source>
        <dbReference type="Google" id="ProtNLM"/>
    </source>
</evidence>
<dbReference type="InterPro" id="IPR011335">
    <property type="entry name" value="Restrct_endonuc-II-like"/>
</dbReference>
<dbReference type="SUPFAM" id="SSF68906">
    <property type="entry name" value="SAP domain"/>
    <property type="match status" value="1"/>
</dbReference>
<dbReference type="Gene3D" id="3.90.320.10">
    <property type="match status" value="1"/>
</dbReference>
<evidence type="ECO:0000259" key="3">
    <source>
        <dbReference type="PROSITE" id="PS50800"/>
    </source>
</evidence>
<keyword evidence="2" id="KW-0175">Coiled coil</keyword>
<dbReference type="GO" id="GO:0008270">
    <property type="term" value="F:zinc ion binding"/>
    <property type="evidence" value="ECO:0007669"/>
    <property type="project" value="UniProtKB-KW"/>
</dbReference>
<dbReference type="InterPro" id="IPR003034">
    <property type="entry name" value="SAP_dom"/>
</dbReference>
<proteinExistence type="predicted"/>
<dbReference type="Gene3D" id="1.10.720.30">
    <property type="entry name" value="SAP domain"/>
    <property type="match status" value="1"/>
</dbReference>
<dbReference type="GO" id="GO:0006281">
    <property type="term" value="P:DNA repair"/>
    <property type="evidence" value="ECO:0007669"/>
    <property type="project" value="UniProtKB-ARBA"/>
</dbReference>
<keyword evidence="1" id="KW-0479">Metal-binding</keyword>
<dbReference type="AlphaFoldDB" id="A0A6J8BAC1"/>
<dbReference type="Pfam" id="PF02037">
    <property type="entry name" value="SAP"/>
    <property type="match status" value="1"/>
</dbReference>
<organism evidence="5 6">
    <name type="scientific">Mytilus coruscus</name>
    <name type="common">Sea mussel</name>
    <dbReference type="NCBI Taxonomy" id="42192"/>
    <lineage>
        <taxon>Eukaryota</taxon>
        <taxon>Metazoa</taxon>
        <taxon>Spiralia</taxon>
        <taxon>Lophotrochozoa</taxon>
        <taxon>Mollusca</taxon>
        <taxon>Bivalvia</taxon>
        <taxon>Autobranchia</taxon>
        <taxon>Pteriomorphia</taxon>
        <taxon>Mytilida</taxon>
        <taxon>Mytiloidea</taxon>
        <taxon>Mytilidae</taxon>
        <taxon>Mytilinae</taxon>
        <taxon>Mytilus</taxon>
    </lineage>
</organism>
<keyword evidence="6" id="KW-1185">Reference proteome</keyword>
<dbReference type="InterPro" id="IPR036361">
    <property type="entry name" value="SAP_dom_sf"/>
</dbReference>
<dbReference type="SUPFAM" id="SSF52980">
    <property type="entry name" value="Restriction endonuclease-like"/>
    <property type="match status" value="1"/>
</dbReference>
<evidence type="ECO:0000313" key="6">
    <source>
        <dbReference type="Proteomes" id="UP000507470"/>
    </source>
</evidence>
<dbReference type="CDD" id="cd22343">
    <property type="entry name" value="PDDEXK_lambda_exonuclease-like"/>
    <property type="match status" value="1"/>
</dbReference>
<dbReference type="OrthoDB" id="6150801at2759"/>
<dbReference type="InterPro" id="IPR011604">
    <property type="entry name" value="PDDEXK-like_dom_sf"/>
</dbReference>
<evidence type="ECO:0000259" key="4">
    <source>
        <dbReference type="PROSITE" id="PS50966"/>
    </source>
</evidence>
<protein>
    <recommendedName>
        <fullName evidence="7">SWIM-type domain-containing protein</fullName>
    </recommendedName>
</protein>
<evidence type="ECO:0000313" key="5">
    <source>
        <dbReference type="EMBL" id="CAC5379864.1"/>
    </source>
</evidence>
<accession>A0A6J8BAC1</accession>
<reference evidence="5 6" key="1">
    <citation type="submission" date="2020-06" db="EMBL/GenBank/DDBJ databases">
        <authorList>
            <person name="Li R."/>
            <person name="Bekaert M."/>
        </authorList>
    </citation>
    <scope>NUCLEOTIDE SEQUENCE [LARGE SCALE GENOMIC DNA]</scope>
    <source>
        <strain evidence="6">wild</strain>
    </source>
</reference>
<dbReference type="Proteomes" id="UP000507470">
    <property type="component" value="Unassembled WGS sequence"/>
</dbReference>
<dbReference type="EMBL" id="CACVKT020002750">
    <property type="protein sequence ID" value="CAC5379864.1"/>
    <property type="molecule type" value="Genomic_DNA"/>
</dbReference>
<evidence type="ECO:0000256" key="1">
    <source>
        <dbReference type="PROSITE-ProRule" id="PRU00325"/>
    </source>
</evidence>
<dbReference type="InterPro" id="IPR007527">
    <property type="entry name" value="Znf_SWIM"/>
</dbReference>
<gene>
    <name evidence="5" type="ORF">MCOR_15872</name>
</gene>
<dbReference type="PROSITE" id="PS50966">
    <property type="entry name" value="ZF_SWIM"/>
    <property type="match status" value="1"/>
</dbReference>
<evidence type="ECO:0000256" key="2">
    <source>
        <dbReference type="SAM" id="Coils"/>
    </source>
</evidence>
<dbReference type="PANTHER" id="PTHR46609">
    <property type="entry name" value="EXONUCLEASE, PHAGE-TYPE/RECB, C-TERMINAL DOMAIN-CONTAINING PROTEIN"/>
    <property type="match status" value="1"/>
</dbReference>
<keyword evidence="1" id="KW-0863">Zinc-finger</keyword>
<dbReference type="Pfam" id="PF09588">
    <property type="entry name" value="YqaJ"/>
    <property type="match status" value="1"/>
</dbReference>